<evidence type="ECO:0000313" key="3">
    <source>
        <dbReference type="Proteomes" id="UP000000763"/>
    </source>
</evidence>
<evidence type="ECO:0000313" key="2">
    <source>
        <dbReference type="EMBL" id="AAT93882.1"/>
    </source>
</evidence>
<accession>Q6AUQ0</accession>
<dbReference type="AlphaFoldDB" id="Q6AUQ0"/>
<reference evidence="3" key="2">
    <citation type="journal article" date="2008" name="Nucleic Acids Res.">
        <title>The rice annotation project database (RAP-DB): 2008 update.</title>
        <authorList>
            <consortium name="The rice annotation project (RAP)"/>
        </authorList>
    </citation>
    <scope>GENOME REANNOTATION</scope>
    <source>
        <strain evidence="3">cv. Nipponbare</strain>
    </source>
</reference>
<evidence type="ECO:0000256" key="1">
    <source>
        <dbReference type="SAM" id="MobiDB-lite"/>
    </source>
</evidence>
<feature type="region of interest" description="Disordered" evidence="1">
    <location>
        <begin position="46"/>
        <end position="129"/>
    </location>
</feature>
<feature type="region of interest" description="Disordered" evidence="1">
    <location>
        <begin position="223"/>
        <end position="256"/>
    </location>
</feature>
<feature type="compositionally biased region" description="Gly residues" evidence="1">
    <location>
        <begin position="59"/>
        <end position="71"/>
    </location>
</feature>
<protein>
    <submittedName>
        <fullName evidence="2">Uncharacterized protein</fullName>
    </submittedName>
</protein>
<sequence length="429" mass="46302">MITTSGSSYLVHLAGAVEDVHVERDVLEDRVGVGVVREPVQLPSPLAAARRSGASPPWRGGGSQLAHGGGLTRSREAKRRGGRPVPSPLAAARRPGASPPWRGGSSQLAHAGGLTRSTEAKRRGGRPVPIQRRGAAACRLSGLAREGGDASTREWGEIGASSRRKGWAYRRACEEERQDRFEGAIDTGEVVRVRTTVRIGAIEGTRWPTVGCSRQWDADVDDDAEEAGGWGKAGRQIRERQGSSCSSTEMERSRASGITKLDNTATAMDLELEVTMMQTPSNLGELTGEQGRFSLAWLIDMVQWTELACGSEMSVTLPLLSSSPTFRLSSPIPTQVHGDAERRRVDSAASRHGPRRTTASAVSMLYRWLVDSGQQPSAPRKTVKIQEVEAMAEHEGTTTHVTVAIVVVGRSQTVTVEPDLEHADRSRRQ</sequence>
<gene>
    <name evidence="2" type="ORF">OSJNBa0007A06.4</name>
</gene>
<name>Q6AUQ0_ORYSJ</name>
<feature type="region of interest" description="Disordered" evidence="1">
    <location>
        <begin position="330"/>
        <end position="356"/>
    </location>
</feature>
<dbReference type="Proteomes" id="UP000000763">
    <property type="component" value="Chromosome 5"/>
</dbReference>
<dbReference type="EMBL" id="AC120987">
    <property type="protein sequence ID" value="AAT93882.1"/>
    <property type="molecule type" value="Genomic_DNA"/>
</dbReference>
<reference evidence="3" key="1">
    <citation type="journal article" date="2005" name="Nature">
        <title>The map-based sequence of the rice genome.</title>
        <authorList>
            <consortium name="International rice genome sequencing project (IRGSP)"/>
            <person name="Matsumoto T."/>
            <person name="Wu J."/>
            <person name="Kanamori H."/>
            <person name="Katayose Y."/>
            <person name="Fujisawa M."/>
            <person name="Namiki N."/>
            <person name="Mizuno H."/>
            <person name="Yamamoto K."/>
            <person name="Antonio B.A."/>
            <person name="Baba T."/>
            <person name="Sakata K."/>
            <person name="Nagamura Y."/>
            <person name="Aoki H."/>
            <person name="Arikawa K."/>
            <person name="Arita K."/>
            <person name="Bito T."/>
            <person name="Chiden Y."/>
            <person name="Fujitsuka N."/>
            <person name="Fukunaka R."/>
            <person name="Hamada M."/>
            <person name="Harada C."/>
            <person name="Hayashi A."/>
            <person name="Hijishita S."/>
            <person name="Honda M."/>
            <person name="Hosokawa S."/>
            <person name="Ichikawa Y."/>
            <person name="Idonuma A."/>
            <person name="Iijima M."/>
            <person name="Ikeda M."/>
            <person name="Ikeno M."/>
            <person name="Ito K."/>
            <person name="Ito S."/>
            <person name="Ito T."/>
            <person name="Ito Y."/>
            <person name="Ito Y."/>
            <person name="Iwabuchi A."/>
            <person name="Kamiya K."/>
            <person name="Karasawa W."/>
            <person name="Kurita K."/>
            <person name="Katagiri S."/>
            <person name="Kikuta A."/>
            <person name="Kobayashi H."/>
            <person name="Kobayashi N."/>
            <person name="Machita K."/>
            <person name="Maehara T."/>
            <person name="Masukawa M."/>
            <person name="Mizubayashi T."/>
            <person name="Mukai Y."/>
            <person name="Nagasaki H."/>
            <person name="Nagata Y."/>
            <person name="Naito S."/>
            <person name="Nakashima M."/>
            <person name="Nakama Y."/>
            <person name="Nakamichi Y."/>
            <person name="Nakamura M."/>
            <person name="Meguro A."/>
            <person name="Negishi M."/>
            <person name="Ohta I."/>
            <person name="Ohta T."/>
            <person name="Okamoto M."/>
            <person name="Ono N."/>
            <person name="Saji S."/>
            <person name="Sakaguchi M."/>
            <person name="Sakai K."/>
            <person name="Shibata M."/>
            <person name="Shimokawa T."/>
            <person name="Song J."/>
            <person name="Takazaki Y."/>
            <person name="Terasawa K."/>
            <person name="Tsugane M."/>
            <person name="Tsuji K."/>
            <person name="Ueda S."/>
            <person name="Waki K."/>
            <person name="Yamagata H."/>
            <person name="Yamamoto M."/>
            <person name="Yamamoto S."/>
            <person name="Yamane H."/>
            <person name="Yoshiki S."/>
            <person name="Yoshihara R."/>
            <person name="Yukawa K."/>
            <person name="Zhong H."/>
            <person name="Yano M."/>
            <person name="Yuan Q."/>
            <person name="Ouyang S."/>
            <person name="Liu J."/>
            <person name="Jones K.M."/>
            <person name="Gansberger K."/>
            <person name="Moffat K."/>
            <person name="Hill J."/>
            <person name="Bera J."/>
            <person name="Fadrosh D."/>
            <person name="Jin S."/>
            <person name="Johri S."/>
            <person name="Kim M."/>
            <person name="Overton L."/>
            <person name="Reardon M."/>
            <person name="Tsitrin T."/>
            <person name="Vuong H."/>
            <person name="Weaver B."/>
            <person name="Ciecko A."/>
            <person name="Tallon L."/>
            <person name="Jackson J."/>
            <person name="Pai G."/>
            <person name="Aken S.V."/>
            <person name="Utterback T."/>
            <person name="Reidmuller S."/>
            <person name="Feldblyum T."/>
            <person name="Hsiao J."/>
            <person name="Zismann V."/>
            <person name="Iobst S."/>
            <person name="de Vazeille A.R."/>
            <person name="Buell C.R."/>
            <person name="Ying K."/>
            <person name="Li Y."/>
            <person name="Lu T."/>
            <person name="Huang Y."/>
            <person name="Zhao Q."/>
            <person name="Feng Q."/>
            <person name="Zhang L."/>
            <person name="Zhu J."/>
            <person name="Weng Q."/>
            <person name="Mu J."/>
            <person name="Lu Y."/>
            <person name="Fan D."/>
            <person name="Liu Y."/>
            <person name="Guan J."/>
            <person name="Zhang Y."/>
            <person name="Yu S."/>
            <person name="Liu X."/>
            <person name="Zhang Y."/>
            <person name="Hong G."/>
            <person name="Han B."/>
            <person name="Choisne N."/>
            <person name="Demange N."/>
            <person name="Orjeda G."/>
            <person name="Samain S."/>
            <person name="Cattolico L."/>
            <person name="Pelletier E."/>
            <person name="Couloux A."/>
            <person name="Segurens B."/>
            <person name="Wincker P."/>
            <person name="D'Hont A."/>
            <person name="Scarpelli C."/>
            <person name="Weissenbach J."/>
            <person name="Salanoubat M."/>
            <person name="Quetier F."/>
            <person name="Yu Y."/>
            <person name="Kim H.R."/>
            <person name="Rambo T."/>
            <person name="Currie J."/>
            <person name="Collura K."/>
            <person name="Luo M."/>
            <person name="Yang T."/>
            <person name="Ammiraju J.S.S."/>
            <person name="Engler F."/>
            <person name="Soderlund C."/>
            <person name="Wing R.A."/>
            <person name="Palmer L.E."/>
            <person name="de la Bastide M."/>
            <person name="Spiegel L."/>
            <person name="Nascimento L."/>
            <person name="Zutavern T."/>
            <person name="O'Shaughnessy A."/>
            <person name="Dike S."/>
            <person name="Dedhia N."/>
            <person name="Preston R."/>
            <person name="Balija V."/>
            <person name="McCombie W.R."/>
            <person name="Chow T."/>
            <person name="Chen H."/>
            <person name="Chung M."/>
            <person name="Chen C."/>
            <person name="Shaw J."/>
            <person name="Wu H."/>
            <person name="Hsiao K."/>
            <person name="Chao Y."/>
            <person name="Chu M."/>
            <person name="Cheng C."/>
            <person name="Hour A."/>
            <person name="Lee P."/>
            <person name="Lin S."/>
            <person name="Lin Y."/>
            <person name="Liou J."/>
            <person name="Liu S."/>
            <person name="Hsing Y."/>
            <person name="Raghuvanshi S."/>
            <person name="Mohanty A."/>
            <person name="Bharti A.K."/>
            <person name="Gaur A."/>
            <person name="Gupta V."/>
            <person name="Kumar D."/>
            <person name="Ravi V."/>
            <person name="Vij S."/>
            <person name="Kapur A."/>
            <person name="Khurana P."/>
            <person name="Khurana P."/>
            <person name="Khurana J.P."/>
            <person name="Tyagi A.K."/>
            <person name="Gaikwad K."/>
            <person name="Singh A."/>
            <person name="Dalal V."/>
            <person name="Srivastava S."/>
            <person name="Dixit A."/>
            <person name="Pal A.K."/>
            <person name="Ghazi I.A."/>
            <person name="Yadav M."/>
            <person name="Pandit A."/>
            <person name="Bhargava A."/>
            <person name="Sureshbabu K."/>
            <person name="Batra K."/>
            <person name="Sharma T.R."/>
            <person name="Mohapatra T."/>
            <person name="Singh N.K."/>
            <person name="Messing J."/>
            <person name="Nelson A.B."/>
            <person name="Fuks G."/>
            <person name="Kavchok S."/>
            <person name="Keizer G."/>
            <person name="Linton E."/>
            <person name="Llaca V."/>
            <person name="Song R."/>
            <person name="Tanyolac B."/>
            <person name="Young S."/>
            <person name="Ho-Il K."/>
            <person name="Hahn J.H."/>
            <person name="Sangsakoo G."/>
            <person name="Vanavichit A."/>
            <person name="de Mattos Luiz.A.T."/>
            <person name="Zimmer P.D."/>
            <person name="Malone G."/>
            <person name="Dellagostin O."/>
            <person name="de Oliveira A.C."/>
            <person name="Bevan M."/>
            <person name="Bancroft I."/>
            <person name="Minx P."/>
            <person name="Cordum H."/>
            <person name="Wilson R."/>
            <person name="Cheng Z."/>
            <person name="Jin W."/>
            <person name="Jiang J."/>
            <person name="Leong S.A."/>
            <person name="Iwama H."/>
            <person name="Gojobori T."/>
            <person name="Itoh T."/>
            <person name="Niimura Y."/>
            <person name="Fujii Y."/>
            <person name="Habara T."/>
            <person name="Sakai H."/>
            <person name="Sato Y."/>
            <person name="Wilson G."/>
            <person name="Kumar K."/>
            <person name="McCouch S."/>
            <person name="Juretic N."/>
            <person name="Hoen D."/>
            <person name="Wright S."/>
            <person name="Bruskiewich R."/>
            <person name="Bureau T."/>
            <person name="Miyao A."/>
            <person name="Hirochika H."/>
            <person name="Nishikawa T."/>
            <person name="Kadowaki K."/>
            <person name="Sugiura M."/>
            <person name="Burr B."/>
            <person name="Sasaki T."/>
        </authorList>
    </citation>
    <scope>NUCLEOTIDE SEQUENCE [LARGE SCALE GENOMIC DNA]</scope>
    <source>
        <strain evidence="3">cv. Nipponbare</strain>
    </source>
</reference>
<organism evidence="2 3">
    <name type="scientific">Oryza sativa subsp. japonica</name>
    <name type="common">Rice</name>
    <dbReference type="NCBI Taxonomy" id="39947"/>
    <lineage>
        <taxon>Eukaryota</taxon>
        <taxon>Viridiplantae</taxon>
        <taxon>Streptophyta</taxon>
        <taxon>Embryophyta</taxon>
        <taxon>Tracheophyta</taxon>
        <taxon>Spermatophyta</taxon>
        <taxon>Magnoliopsida</taxon>
        <taxon>Liliopsida</taxon>
        <taxon>Poales</taxon>
        <taxon>Poaceae</taxon>
        <taxon>BOP clade</taxon>
        <taxon>Oryzoideae</taxon>
        <taxon>Oryzeae</taxon>
        <taxon>Oryzinae</taxon>
        <taxon>Oryza</taxon>
        <taxon>Oryza sativa</taxon>
    </lineage>
</organism>
<proteinExistence type="predicted"/>